<keyword evidence="1" id="KW-0560">Oxidoreductase</keyword>
<dbReference type="AlphaFoldDB" id="A0A2U2B912"/>
<dbReference type="PANTHER" id="PTHR30137:SF8">
    <property type="entry name" value="BLR5498 PROTEIN"/>
    <property type="match status" value="1"/>
</dbReference>
<dbReference type="OrthoDB" id="9776438at2"/>
<dbReference type="InterPro" id="IPR011251">
    <property type="entry name" value="Luciferase-like_dom"/>
</dbReference>
<dbReference type="NCBIfam" id="TIGR03858">
    <property type="entry name" value="LLM_2I7G"/>
    <property type="match status" value="1"/>
</dbReference>
<protein>
    <submittedName>
        <fullName evidence="4">LLM class flavin-dependent oxidoreductase</fullName>
    </submittedName>
</protein>
<gene>
    <name evidence="4" type="ORF">DDZ16_11005</name>
</gene>
<proteinExistence type="predicted"/>
<evidence type="ECO:0000259" key="3">
    <source>
        <dbReference type="Pfam" id="PF00296"/>
    </source>
</evidence>
<keyword evidence="5" id="KW-1185">Reference proteome</keyword>
<name>A0A2U2B912_9BACT</name>
<dbReference type="CDD" id="cd00347">
    <property type="entry name" value="Flavin_utilizing_monoxygenases"/>
    <property type="match status" value="1"/>
</dbReference>
<dbReference type="InterPro" id="IPR022290">
    <property type="entry name" value="LLM_Atu2307-like"/>
</dbReference>
<dbReference type="Proteomes" id="UP000244956">
    <property type="component" value="Unassembled WGS sequence"/>
</dbReference>
<evidence type="ECO:0000256" key="1">
    <source>
        <dbReference type="ARBA" id="ARBA00023002"/>
    </source>
</evidence>
<sequence>MELGIGMFGDLTFNNQNNNFQSPKERLNEMIEQVKLAEKLGLDSFVLGEHHRPDYAVSSTEMVLSALATATSKIKLASGVTVLSSADPVKVWQDYVTLDLLSNNRAEIIAGRGSFTESFPLFGYELKDYNQLFDEKLDLLLKLNRQESITWEGKFRAPLKEQTIYPRPERPLPVSIAVGGTPESIQRAARLGLPIMFAIIGGMPRQFKTLVDFFKEEYLKHGHDEEKMEIGVHSHTFLTKSRDELLENYYPLYAAQMDRIGKERGWPPFTRRQFLAGMSPEGALYMGEPNEVADKISNTIEMFGLDRFIAHIDVGGPKHKDLMKSIELYGSKVVPQLRGYK</sequence>
<dbReference type="GO" id="GO:0016705">
    <property type="term" value="F:oxidoreductase activity, acting on paired donors, with incorporation or reduction of molecular oxygen"/>
    <property type="evidence" value="ECO:0007669"/>
    <property type="project" value="InterPro"/>
</dbReference>
<evidence type="ECO:0000313" key="4">
    <source>
        <dbReference type="EMBL" id="PWD99533.1"/>
    </source>
</evidence>
<dbReference type="InterPro" id="IPR036661">
    <property type="entry name" value="Luciferase-like_sf"/>
</dbReference>
<evidence type="ECO:0000256" key="2">
    <source>
        <dbReference type="ARBA" id="ARBA00023033"/>
    </source>
</evidence>
<dbReference type="Gene3D" id="3.20.20.30">
    <property type="entry name" value="Luciferase-like domain"/>
    <property type="match status" value="1"/>
</dbReference>
<comment type="caution">
    <text evidence="4">The sequence shown here is derived from an EMBL/GenBank/DDBJ whole genome shotgun (WGS) entry which is preliminary data.</text>
</comment>
<dbReference type="InterPro" id="IPR050766">
    <property type="entry name" value="Bact_Lucif_Oxidored"/>
</dbReference>
<dbReference type="PANTHER" id="PTHR30137">
    <property type="entry name" value="LUCIFERASE-LIKE MONOOXYGENASE"/>
    <property type="match status" value="1"/>
</dbReference>
<accession>A0A2U2B912</accession>
<dbReference type="SUPFAM" id="SSF51679">
    <property type="entry name" value="Bacterial luciferase-like"/>
    <property type="match status" value="1"/>
</dbReference>
<dbReference type="Pfam" id="PF00296">
    <property type="entry name" value="Bac_luciferase"/>
    <property type="match status" value="1"/>
</dbReference>
<dbReference type="GO" id="GO:0004497">
    <property type="term" value="F:monooxygenase activity"/>
    <property type="evidence" value="ECO:0007669"/>
    <property type="project" value="UniProtKB-KW"/>
</dbReference>
<reference evidence="4 5" key="1">
    <citation type="submission" date="2018-05" db="EMBL/GenBank/DDBJ databases">
        <title>Marinilabilia rubrum sp. nov., isolated from saltern sediment.</title>
        <authorList>
            <person name="Zhang R."/>
        </authorList>
    </citation>
    <scope>NUCLEOTIDE SEQUENCE [LARGE SCALE GENOMIC DNA]</scope>
    <source>
        <strain evidence="4 5">WTE16</strain>
    </source>
</reference>
<feature type="domain" description="Luciferase-like" evidence="3">
    <location>
        <begin position="14"/>
        <end position="298"/>
    </location>
</feature>
<keyword evidence="2" id="KW-0503">Monooxygenase</keyword>
<dbReference type="EMBL" id="QEWP01000007">
    <property type="protein sequence ID" value="PWD99533.1"/>
    <property type="molecule type" value="Genomic_DNA"/>
</dbReference>
<organism evidence="4 5">
    <name type="scientific">Marinilabilia rubra</name>
    <dbReference type="NCBI Taxonomy" id="2162893"/>
    <lineage>
        <taxon>Bacteria</taxon>
        <taxon>Pseudomonadati</taxon>
        <taxon>Bacteroidota</taxon>
        <taxon>Bacteroidia</taxon>
        <taxon>Marinilabiliales</taxon>
        <taxon>Marinilabiliaceae</taxon>
        <taxon>Marinilabilia</taxon>
    </lineage>
</organism>
<dbReference type="GO" id="GO:0005829">
    <property type="term" value="C:cytosol"/>
    <property type="evidence" value="ECO:0007669"/>
    <property type="project" value="TreeGrafter"/>
</dbReference>
<evidence type="ECO:0000313" key="5">
    <source>
        <dbReference type="Proteomes" id="UP000244956"/>
    </source>
</evidence>